<dbReference type="Proteomes" id="UP001470023">
    <property type="component" value="Unassembled WGS sequence"/>
</dbReference>
<accession>A0ABV1UFX9</accession>
<keyword evidence="2" id="KW-1185">Reference proteome</keyword>
<evidence type="ECO:0000313" key="2">
    <source>
        <dbReference type="Proteomes" id="UP001470023"/>
    </source>
</evidence>
<gene>
    <name evidence="1" type="ORF">ABT272_30865</name>
</gene>
<evidence type="ECO:0000313" key="1">
    <source>
        <dbReference type="EMBL" id="MER6432092.1"/>
    </source>
</evidence>
<comment type="caution">
    <text evidence="1">The sequence shown here is derived from an EMBL/GenBank/DDBJ whole genome shotgun (WGS) entry which is preliminary data.</text>
</comment>
<proteinExistence type="predicted"/>
<organism evidence="1 2">
    <name type="scientific">Streptomyces sp. 900105245</name>
    <dbReference type="NCBI Taxonomy" id="3154379"/>
    <lineage>
        <taxon>Bacteria</taxon>
        <taxon>Bacillati</taxon>
        <taxon>Actinomycetota</taxon>
        <taxon>Actinomycetes</taxon>
        <taxon>Kitasatosporales</taxon>
        <taxon>Streptomycetaceae</taxon>
        <taxon>Streptomyces</taxon>
    </lineage>
</organism>
<reference evidence="1 2" key="1">
    <citation type="submission" date="2024-06" db="EMBL/GenBank/DDBJ databases">
        <title>The Natural Products Discovery Center: Release of the First 8490 Sequenced Strains for Exploring Actinobacteria Biosynthetic Diversity.</title>
        <authorList>
            <person name="Kalkreuter E."/>
            <person name="Kautsar S.A."/>
            <person name="Yang D."/>
            <person name="Bader C.D."/>
            <person name="Teijaro C.N."/>
            <person name="Fluegel L."/>
            <person name="Davis C.M."/>
            <person name="Simpson J.R."/>
            <person name="Lauterbach L."/>
            <person name="Steele A.D."/>
            <person name="Gui C."/>
            <person name="Meng S."/>
            <person name="Li G."/>
            <person name="Viehrig K."/>
            <person name="Ye F."/>
            <person name="Su P."/>
            <person name="Kiefer A.F."/>
            <person name="Nichols A."/>
            <person name="Cepeda A.J."/>
            <person name="Yan W."/>
            <person name="Fan B."/>
            <person name="Jiang Y."/>
            <person name="Adhikari A."/>
            <person name="Zheng C.-J."/>
            <person name="Schuster L."/>
            <person name="Cowan T.M."/>
            <person name="Smanski M.J."/>
            <person name="Chevrette M.G."/>
            <person name="De Carvalho L.P.S."/>
            <person name="Shen B."/>
        </authorList>
    </citation>
    <scope>NUCLEOTIDE SEQUENCE [LARGE SCALE GENOMIC DNA]</scope>
    <source>
        <strain evidence="1 2">NPDC001166</strain>
    </source>
</reference>
<dbReference type="EMBL" id="JBEPAZ010000037">
    <property type="protein sequence ID" value="MER6432092.1"/>
    <property type="molecule type" value="Genomic_DNA"/>
</dbReference>
<sequence>MSALPDPGATRAVLIGTSRYDHLESLWNSVPALACAGTDATD</sequence>
<dbReference type="RefSeq" id="WP_352064933.1">
    <property type="nucleotide sequence ID" value="NZ_JBEPAZ010000037.1"/>
</dbReference>
<name>A0ABV1UFX9_9ACTN</name>
<protein>
    <submittedName>
        <fullName evidence="1">Uncharacterized protein</fullName>
    </submittedName>
</protein>